<organism evidence="3 4">
    <name type="scientific">Acinetobacter genomosp. 15BJ</name>
    <dbReference type="NCBI Taxonomy" id="106651"/>
    <lineage>
        <taxon>Bacteria</taxon>
        <taxon>Pseudomonadati</taxon>
        <taxon>Pseudomonadota</taxon>
        <taxon>Gammaproteobacteria</taxon>
        <taxon>Moraxellales</taxon>
        <taxon>Moraxellaceae</taxon>
        <taxon>Acinetobacter</taxon>
    </lineage>
</organism>
<proteinExistence type="predicted"/>
<feature type="region of interest" description="Disordered" evidence="1">
    <location>
        <begin position="1"/>
        <end position="29"/>
    </location>
</feature>
<accession>R9AN01</accession>
<dbReference type="HOGENOM" id="CLU_349399_0_0_6"/>
<gene>
    <name evidence="3" type="ORF">F896_03537</name>
</gene>
<dbReference type="PATRIC" id="fig|1217699.3.peg.3455"/>
<dbReference type="EMBL" id="AQFL01000027">
    <property type="protein sequence ID" value="EOR03425.1"/>
    <property type="molecule type" value="Genomic_DNA"/>
</dbReference>
<dbReference type="Pfam" id="PF13524">
    <property type="entry name" value="Glyco_trans_1_2"/>
    <property type="match status" value="1"/>
</dbReference>
<comment type="caution">
    <text evidence="3">The sequence shown here is derived from an EMBL/GenBank/DDBJ whole genome shotgun (WGS) entry which is preliminary data.</text>
</comment>
<dbReference type="Gene3D" id="3.40.50.2000">
    <property type="entry name" value="Glycogen Phosphorylase B"/>
    <property type="match status" value="1"/>
</dbReference>
<sequence>MVISSEKNDEKKPDTFNSNENLNKAGANQEKLNKNLSSKLVQSDSDSSEIVLFKIIEQLETIHKKQEALEKLFKKTVTEQNSLNTKQEAIAVKDFEKLNETLEIVVNKVQSLEDLKNESLKIQERYLSQIDENLHVIKSSFSNELKDISSNVQNIRDFINKVLFSFGQKVDNLVSNTQDIKIERTISYQLGKMLIDSKKNVTQLLKLPNALISLRKENINRKELKKEILVKPVQTSLESKELKEETKTELKSTTISVPKLHPDVLNKKFSKGLTLLDPISELCWQDGFPGFAISRKKFEAQIASTTSDFAFFESAWKANKSQWLYAFNSPNLQHNNAQDLLKVIGLLRAKKLPVIFWNKEDPMHYEMFKPIAKEADYVFTTDSLKVEEYKKDLGHSNVWSLPFAAPIKITNPINRFKLDTETVCFAGTYYAKNHPDRKKQMDMLLPTLLKFDGAIYDRASNSTSENYQYPEVYQKVIREGVDFDEMTQLYKKFKVFLNVNTITQSPTMMSRRVYELLASGTPVVSTPSKAITEQFPGIVLTVRNEDEAKIAVEKLLTDSHFWNKQSVLGIREVMANHTYEDRWLDIKAKMQGENEIKINKPSLRIIAIYHGYQDINFFIKNLIDQSEEVSEIVILKSSKLEVSLTAELANKKEVLVKNTSDFNVNSYVKSDLEGYTFFTTDSVISFKNCIKDMLLSFKYHDGYAVSRKIIYDMNTILKSKDLSLPESNWFSYIHSANLNCLLVKNKFKDNIVIDINGHKTKILDSENKIYLIDPFNIATVEKRPVSNPSIKKHEKFKYVFEPNLGI</sequence>
<evidence type="ECO:0000256" key="1">
    <source>
        <dbReference type="SAM" id="MobiDB-lite"/>
    </source>
</evidence>
<evidence type="ECO:0000259" key="2">
    <source>
        <dbReference type="Pfam" id="PF13524"/>
    </source>
</evidence>
<dbReference type="InterPro" id="IPR055259">
    <property type="entry name" value="YkvP/CgeB_Glyco_trans-like"/>
</dbReference>
<dbReference type="AlphaFoldDB" id="R9AN01"/>
<feature type="domain" description="Spore protein YkvP/CgeB glycosyl transferase-like" evidence="2">
    <location>
        <begin position="468"/>
        <end position="586"/>
    </location>
</feature>
<dbReference type="SUPFAM" id="SSF53756">
    <property type="entry name" value="UDP-Glycosyltransferase/glycogen phosphorylase"/>
    <property type="match status" value="1"/>
</dbReference>
<protein>
    <recommendedName>
        <fullName evidence="2">Spore protein YkvP/CgeB glycosyl transferase-like domain-containing protein</fullName>
    </recommendedName>
</protein>
<dbReference type="Proteomes" id="UP000016203">
    <property type="component" value="Unassembled WGS sequence"/>
</dbReference>
<name>R9AN01_9GAMM</name>
<reference evidence="3 4" key="1">
    <citation type="submission" date="2013-03" db="EMBL/GenBank/DDBJ databases">
        <title>The Genome Sequence of Acinetobacter sp. CIP 110321.</title>
        <authorList>
            <consortium name="The Broad Institute Genome Sequencing Platform"/>
            <consortium name="The Broad Institute Genome Sequencing Center for Infectious Disease"/>
            <person name="Cerqueira G."/>
            <person name="Feldgarden M."/>
            <person name="Courvalin P."/>
            <person name="Perichon B."/>
            <person name="Grillot-Courvalin C."/>
            <person name="Clermont D."/>
            <person name="Rocha E."/>
            <person name="Yoon E.-J."/>
            <person name="Nemec A."/>
            <person name="Walker B."/>
            <person name="Young S.K."/>
            <person name="Zeng Q."/>
            <person name="Gargeya S."/>
            <person name="Fitzgerald M."/>
            <person name="Haas B."/>
            <person name="Abouelleil A."/>
            <person name="Alvarado L."/>
            <person name="Arachchi H.M."/>
            <person name="Berlin A.M."/>
            <person name="Chapman S.B."/>
            <person name="Dewar J."/>
            <person name="Goldberg J."/>
            <person name="Griggs A."/>
            <person name="Gujja S."/>
            <person name="Hansen M."/>
            <person name="Howarth C."/>
            <person name="Imamovic A."/>
            <person name="Larimer J."/>
            <person name="McCowan C."/>
            <person name="Murphy C."/>
            <person name="Neiman D."/>
            <person name="Pearson M."/>
            <person name="Priest M."/>
            <person name="Roberts A."/>
            <person name="Saif S."/>
            <person name="Shea T."/>
            <person name="Sisk P."/>
            <person name="Sykes S."/>
            <person name="Wortman J."/>
            <person name="Nusbaum C."/>
            <person name="Birren B."/>
        </authorList>
    </citation>
    <scope>NUCLEOTIDE SEQUENCE [LARGE SCALE GENOMIC DNA]</scope>
    <source>
        <strain evidence="3 4">CIP 110321</strain>
    </source>
</reference>
<evidence type="ECO:0000313" key="3">
    <source>
        <dbReference type="EMBL" id="EOR03425.1"/>
    </source>
</evidence>
<evidence type="ECO:0000313" key="4">
    <source>
        <dbReference type="Proteomes" id="UP000016203"/>
    </source>
</evidence>
<feature type="compositionally biased region" description="Basic and acidic residues" evidence="1">
    <location>
        <begin position="1"/>
        <end position="14"/>
    </location>
</feature>